<keyword evidence="1" id="KW-0472">Membrane</keyword>
<comment type="caution">
    <text evidence="2">The sequence shown here is derived from an EMBL/GenBank/DDBJ whole genome shotgun (WGS) entry which is preliminary data.</text>
</comment>
<dbReference type="EMBL" id="LAQI01000021">
    <property type="protein sequence ID" value="KKY27419.1"/>
    <property type="molecule type" value="Genomic_DNA"/>
</dbReference>
<organism evidence="2 3">
    <name type="scientific">Diplodia seriata</name>
    <dbReference type="NCBI Taxonomy" id="420778"/>
    <lineage>
        <taxon>Eukaryota</taxon>
        <taxon>Fungi</taxon>
        <taxon>Dikarya</taxon>
        <taxon>Ascomycota</taxon>
        <taxon>Pezizomycotina</taxon>
        <taxon>Dothideomycetes</taxon>
        <taxon>Dothideomycetes incertae sedis</taxon>
        <taxon>Botryosphaeriales</taxon>
        <taxon>Botryosphaeriaceae</taxon>
        <taxon>Diplodia</taxon>
    </lineage>
</organism>
<dbReference type="PANTHER" id="PTHR28523">
    <property type="entry name" value="CYTOCHROME C OXIDASE ASSEMBLY FACTOR 1"/>
    <property type="match status" value="1"/>
</dbReference>
<dbReference type="InterPro" id="IPR014807">
    <property type="entry name" value="Coa1"/>
</dbReference>
<reference evidence="2 3" key="1">
    <citation type="submission" date="2015-03" db="EMBL/GenBank/DDBJ databases">
        <authorList>
            <person name="Morales-Cruz A."/>
            <person name="Amrine K.C."/>
            <person name="Cantu D."/>
        </authorList>
    </citation>
    <scope>NUCLEOTIDE SEQUENCE [LARGE SCALE GENOMIC DNA]</scope>
    <source>
        <strain evidence="2">DS831</strain>
    </source>
</reference>
<dbReference type="Proteomes" id="UP000034182">
    <property type="component" value="Unassembled WGS sequence"/>
</dbReference>
<keyword evidence="1" id="KW-0812">Transmembrane</keyword>
<proteinExistence type="predicted"/>
<dbReference type="InterPro" id="IPR042432">
    <property type="entry name" value="Coa1_fungi"/>
</dbReference>
<keyword evidence="1" id="KW-1133">Transmembrane helix</keyword>
<dbReference type="PANTHER" id="PTHR28523:SF1">
    <property type="entry name" value="CYTOCHROME C OXIDASE ASSEMBLY FACTOR 1"/>
    <property type="match status" value="1"/>
</dbReference>
<sequence>MTLRPLTTGAALRPLLRANGPATPPSPLLLRRTLIAAPKPNSGPLMTRRADRALPSVRNPSSLRWAISLPFFGAIIAGATLAIFNYQKQSSSVVESTLYALRTHPEAREHLGGEIQFASSIPWISGTIDQLHGRIDFETLEWSLTTQDGKTIQLLDVNGPDPFRRTAEDDED</sequence>
<feature type="transmembrane region" description="Helical" evidence="1">
    <location>
        <begin position="65"/>
        <end position="84"/>
    </location>
</feature>
<evidence type="ECO:0000313" key="3">
    <source>
        <dbReference type="Proteomes" id="UP000034182"/>
    </source>
</evidence>
<evidence type="ECO:0000313" key="2">
    <source>
        <dbReference type="EMBL" id="KKY27419.1"/>
    </source>
</evidence>
<dbReference type="GO" id="GO:0005743">
    <property type="term" value="C:mitochondrial inner membrane"/>
    <property type="evidence" value="ECO:0007669"/>
    <property type="project" value="TreeGrafter"/>
</dbReference>
<evidence type="ECO:0000256" key="1">
    <source>
        <dbReference type="SAM" id="Phobius"/>
    </source>
</evidence>
<protein>
    <submittedName>
        <fullName evidence="2">Putative cytochrome oxidase complex assembly protein</fullName>
    </submittedName>
</protein>
<gene>
    <name evidence="2" type="ORF">UCDDS831_g00821</name>
</gene>
<name>A0A0G2EZ70_9PEZI</name>
<dbReference type="AlphaFoldDB" id="A0A0G2EZ70"/>
<dbReference type="Pfam" id="PF08695">
    <property type="entry name" value="Coa1"/>
    <property type="match status" value="1"/>
</dbReference>
<reference evidence="2 3" key="2">
    <citation type="submission" date="2015-05" db="EMBL/GenBank/DDBJ databases">
        <title>Distinctive expansion of gene families associated with plant cell wall degradation and secondary metabolism in the genomes of grapevine trunk pathogens.</title>
        <authorList>
            <person name="Lawrence D.P."/>
            <person name="Travadon R."/>
            <person name="Rolshausen P.E."/>
            <person name="Baumgartner K."/>
        </authorList>
    </citation>
    <scope>NUCLEOTIDE SEQUENCE [LARGE SCALE GENOMIC DNA]</scope>
    <source>
        <strain evidence="2">DS831</strain>
    </source>
</reference>
<dbReference type="GO" id="GO:0033617">
    <property type="term" value="P:mitochondrial respiratory chain complex IV assembly"/>
    <property type="evidence" value="ECO:0007669"/>
    <property type="project" value="InterPro"/>
</dbReference>
<accession>A0A0G2EZ70</accession>